<dbReference type="OrthoDB" id="2427212at2759"/>
<accession>A0A9N9ISX8</accession>
<dbReference type="AlphaFoldDB" id="A0A9N9ISX8"/>
<reference evidence="1" key="1">
    <citation type="submission" date="2021-06" db="EMBL/GenBank/DDBJ databases">
        <authorList>
            <person name="Kallberg Y."/>
            <person name="Tangrot J."/>
            <person name="Rosling A."/>
        </authorList>
    </citation>
    <scope>NUCLEOTIDE SEQUENCE</scope>
    <source>
        <strain evidence="1">FL966</strain>
    </source>
</reference>
<organism evidence="1 2">
    <name type="scientific">Cetraspora pellucida</name>
    <dbReference type="NCBI Taxonomy" id="1433469"/>
    <lineage>
        <taxon>Eukaryota</taxon>
        <taxon>Fungi</taxon>
        <taxon>Fungi incertae sedis</taxon>
        <taxon>Mucoromycota</taxon>
        <taxon>Glomeromycotina</taxon>
        <taxon>Glomeromycetes</taxon>
        <taxon>Diversisporales</taxon>
        <taxon>Gigasporaceae</taxon>
        <taxon>Cetraspora</taxon>
    </lineage>
</organism>
<dbReference type="EMBL" id="CAJVQA010017369">
    <property type="protein sequence ID" value="CAG8748426.1"/>
    <property type="molecule type" value="Genomic_DNA"/>
</dbReference>
<name>A0A9N9ISX8_9GLOM</name>
<gene>
    <name evidence="1" type="ORF">CPELLU_LOCUS14546</name>
</gene>
<sequence length="136" mass="16093">MFQEIIPKNSDFFMMDSYWKYLQKSNLDELSLPNFTEESTVSQENIIYERYKFDDKPVEPCEIRPEPQEFEDLTKGLVNFLDVWVEISAEKVKEINKSDDDNDNKMPSEIENIIYPAVDPATKWDLKSLFNNLQLP</sequence>
<dbReference type="Proteomes" id="UP000789759">
    <property type="component" value="Unassembled WGS sequence"/>
</dbReference>
<evidence type="ECO:0000313" key="1">
    <source>
        <dbReference type="EMBL" id="CAG8748426.1"/>
    </source>
</evidence>
<proteinExistence type="predicted"/>
<protein>
    <submittedName>
        <fullName evidence="1">8987_t:CDS:1</fullName>
    </submittedName>
</protein>
<keyword evidence="2" id="KW-1185">Reference proteome</keyword>
<comment type="caution">
    <text evidence="1">The sequence shown here is derived from an EMBL/GenBank/DDBJ whole genome shotgun (WGS) entry which is preliminary data.</text>
</comment>
<evidence type="ECO:0000313" key="2">
    <source>
        <dbReference type="Proteomes" id="UP000789759"/>
    </source>
</evidence>